<dbReference type="InterPro" id="IPR012338">
    <property type="entry name" value="Beta-lactam/transpept-like"/>
</dbReference>
<keyword evidence="1" id="KW-0472">Membrane</keyword>
<comment type="caution">
    <text evidence="2">The sequence shown here is derived from an EMBL/GenBank/DDBJ whole genome shotgun (WGS) entry which is preliminary data.</text>
</comment>
<dbReference type="SUPFAM" id="SSF56601">
    <property type="entry name" value="beta-lactamase/transpeptidase-like"/>
    <property type="match status" value="1"/>
</dbReference>
<dbReference type="EMBL" id="CAUYUJ010016502">
    <property type="protein sequence ID" value="CAK0865956.1"/>
    <property type="molecule type" value="Genomic_DNA"/>
</dbReference>
<keyword evidence="1" id="KW-1133">Transmembrane helix</keyword>
<proteinExistence type="predicted"/>
<keyword evidence="1" id="KW-0812">Transmembrane</keyword>
<accession>A0ABN9V025</accession>
<name>A0ABN9V025_9DINO</name>
<evidence type="ECO:0000313" key="2">
    <source>
        <dbReference type="EMBL" id="CAK0865956.1"/>
    </source>
</evidence>
<evidence type="ECO:0000256" key="1">
    <source>
        <dbReference type="SAM" id="Phobius"/>
    </source>
</evidence>
<organism evidence="2 3">
    <name type="scientific">Prorocentrum cordatum</name>
    <dbReference type="NCBI Taxonomy" id="2364126"/>
    <lineage>
        <taxon>Eukaryota</taxon>
        <taxon>Sar</taxon>
        <taxon>Alveolata</taxon>
        <taxon>Dinophyceae</taxon>
        <taxon>Prorocentrales</taxon>
        <taxon>Prorocentraceae</taxon>
        <taxon>Prorocentrum</taxon>
    </lineage>
</organism>
<dbReference type="Gene3D" id="3.40.710.10">
    <property type="entry name" value="DD-peptidase/beta-lactamase superfamily"/>
    <property type="match status" value="1"/>
</dbReference>
<dbReference type="Proteomes" id="UP001189429">
    <property type="component" value="Unassembled WGS sequence"/>
</dbReference>
<gene>
    <name evidence="2" type="ORF">PCOR1329_LOCUS53337</name>
</gene>
<sequence>MGCPAQCRAYCCNRFCGICLCGQVLILLIVLPLVVFLSLTLGDNPSQRQPGNDLRIATQSDIQAKRWDKVSEIFASEDGYWSKESALLVGDSDGVLWSQERDFELSRRVWSGSLTKFVTGLTIYRVLQRLNATAAADNWTEPVLTLDSRPADVFNWFWPQTGARSRIRLHHLLSFTSGFSTRTNLFGAGCARPGFGSLGEAFFHLIFGSGSNKNMGIQTWIQCVEKIAAAEGEPYEHTAEPGTSFSYHAQHLAVACAMVLQALGRPVTLGSWSDLVEQELFNLSQPFTDGPSGSGGRLVWERAANWALALLPD</sequence>
<keyword evidence="3" id="KW-1185">Reference proteome</keyword>
<evidence type="ECO:0008006" key="4">
    <source>
        <dbReference type="Google" id="ProtNLM"/>
    </source>
</evidence>
<reference evidence="2" key="1">
    <citation type="submission" date="2023-10" db="EMBL/GenBank/DDBJ databases">
        <authorList>
            <person name="Chen Y."/>
            <person name="Shah S."/>
            <person name="Dougan E. K."/>
            <person name="Thang M."/>
            <person name="Chan C."/>
        </authorList>
    </citation>
    <scope>NUCLEOTIDE SEQUENCE [LARGE SCALE GENOMIC DNA]</scope>
</reference>
<feature type="transmembrane region" description="Helical" evidence="1">
    <location>
        <begin position="15"/>
        <end position="39"/>
    </location>
</feature>
<evidence type="ECO:0000313" key="3">
    <source>
        <dbReference type="Proteomes" id="UP001189429"/>
    </source>
</evidence>
<protein>
    <recommendedName>
        <fullName evidence="4">Beta-lactamase-related domain-containing protein</fullName>
    </recommendedName>
</protein>